<comment type="caution">
    <text evidence="4">The sequence shown here is derived from an EMBL/GenBank/DDBJ whole genome shotgun (WGS) entry which is preliminary data.</text>
</comment>
<proteinExistence type="predicted"/>
<dbReference type="AlphaFoldDB" id="A0A3S1BL91"/>
<dbReference type="PROSITE" id="PS50940">
    <property type="entry name" value="CHIT_BIND_II"/>
    <property type="match status" value="1"/>
</dbReference>
<feature type="region of interest" description="Disordered" evidence="1">
    <location>
        <begin position="112"/>
        <end position="190"/>
    </location>
</feature>
<evidence type="ECO:0000256" key="2">
    <source>
        <dbReference type="SAM" id="SignalP"/>
    </source>
</evidence>
<organism evidence="4 5">
    <name type="scientific">Elysia chlorotica</name>
    <name type="common">Eastern emerald elysia</name>
    <name type="synonym">Sea slug</name>
    <dbReference type="NCBI Taxonomy" id="188477"/>
    <lineage>
        <taxon>Eukaryota</taxon>
        <taxon>Metazoa</taxon>
        <taxon>Spiralia</taxon>
        <taxon>Lophotrochozoa</taxon>
        <taxon>Mollusca</taxon>
        <taxon>Gastropoda</taxon>
        <taxon>Heterobranchia</taxon>
        <taxon>Euthyneura</taxon>
        <taxon>Panpulmonata</taxon>
        <taxon>Sacoglossa</taxon>
        <taxon>Placobranchoidea</taxon>
        <taxon>Plakobranchidae</taxon>
        <taxon>Elysia</taxon>
    </lineage>
</organism>
<dbReference type="SUPFAM" id="SSF57625">
    <property type="entry name" value="Invertebrate chitin-binding proteins"/>
    <property type="match status" value="1"/>
</dbReference>
<keyword evidence="5" id="KW-1185">Reference proteome</keyword>
<evidence type="ECO:0000313" key="5">
    <source>
        <dbReference type="Proteomes" id="UP000271974"/>
    </source>
</evidence>
<dbReference type="Gene3D" id="2.170.140.10">
    <property type="entry name" value="Chitin binding domain"/>
    <property type="match status" value="1"/>
</dbReference>
<dbReference type="Proteomes" id="UP000271974">
    <property type="component" value="Unassembled WGS sequence"/>
</dbReference>
<evidence type="ECO:0000256" key="1">
    <source>
        <dbReference type="SAM" id="MobiDB-lite"/>
    </source>
</evidence>
<dbReference type="InterPro" id="IPR036508">
    <property type="entry name" value="Chitin-bd_dom_sf"/>
</dbReference>
<evidence type="ECO:0000313" key="4">
    <source>
        <dbReference type="EMBL" id="RUS90977.1"/>
    </source>
</evidence>
<reference evidence="4 5" key="1">
    <citation type="submission" date="2019-01" db="EMBL/GenBank/DDBJ databases">
        <title>A draft genome assembly of the solar-powered sea slug Elysia chlorotica.</title>
        <authorList>
            <person name="Cai H."/>
            <person name="Li Q."/>
            <person name="Fang X."/>
            <person name="Li J."/>
            <person name="Curtis N.E."/>
            <person name="Altenburger A."/>
            <person name="Shibata T."/>
            <person name="Feng M."/>
            <person name="Maeda T."/>
            <person name="Schwartz J.A."/>
            <person name="Shigenobu S."/>
            <person name="Lundholm N."/>
            <person name="Nishiyama T."/>
            <person name="Yang H."/>
            <person name="Hasebe M."/>
            <person name="Li S."/>
            <person name="Pierce S.K."/>
            <person name="Wang J."/>
        </authorList>
    </citation>
    <scope>NUCLEOTIDE SEQUENCE [LARGE SCALE GENOMIC DNA]</scope>
    <source>
        <strain evidence="4">EC2010</strain>
        <tissue evidence="4">Whole organism of an adult</tissue>
    </source>
</reference>
<dbReference type="EMBL" id="RQTK01000021">
    <property type="protein sequence ID" value="RUS90977.1"/>
    <property type="molecule type" value="Genomic_DNA"/>
</dbReference>
<gene>
    <name evidence="4" type="ORF">EGW08_001281</name>
</gene>
<feature type="chain" id="PRO_5018687528" description="Chitin-binding type-2 domain-containing protein" evidence="2">
    <location>
        <begin position="21"/>
        <end position="261"/>
    </location>
</feature>
<sequence>MNLLIVSLLVLITAPDLCNADSDDHKYDEHYESDSGENYGDSSHDYNGHSESLTSDYLDAYSAAAQSNGLVRCTPGCAHGQPQHVVTCPGNLHFNTHLNVCDWPSNVDCSSGRSSSYTEYDNSHSEDHTDYHDNENYGHYNEHDDTGDGYSESYYSHSNEDDDDNDHESYTSDDDHDDDDDEEGDYDHNWDHDGYHGDYGHGSYGPGYLGHHPLSLTGYMPVQWHPHPAFGLSGSYHPNGEPLFRTLSTYGELQSHSLSAA</sequence>
<accession>A0A3S1BL91</accession>
<feature type="domain" description="Chitin-binding type-2" evidence="3">
    <location>
        <begin position="77"/>
        <end position="111"/>
    </location>
</feature>
<dbReference type="GO" id="GO:0008061">
    <property type="term" value="F:chitin binding"/>
    <property type="evidence" value="ECO:0007669"/>
    <property type="project" value="InterPro"/>
</dbReference>
<dbReference type="Pfam" id="PF01607">
    <property type="entry name" value="CBM_14"/>
    <property type="match status" value="1"/>
</dbReference>
<dbReference type="OrthoDB" id="6020543at2759"/>
<dbReference type="GO" id="GO:0005576">
    <property type="term" value="C:extracellular region"/>
    <property type="evidence" value="ECO:0007669"/>
    <property type="project" value="InterPro"/>
</dbReference>
<feature type="region of interest" description="Disordered" evidence="1">
    <location>
        <begin position="28"/>
        <end position="51"/>
    </location>
</feature>
<evidence type="ECO:0000259" key="3">
    <source>
        <dbReference type="PROSITE" id="PS50940"/>
    </source>
</evidence>
<feature type="signal peptide" evidence="2">
    <location>
        <begin position="1"/>
        <end position="20"/>
    </location>
</feature>
<feature type="compositionally biased region" description="Basic and acidic residues" evidence="1">
    <location>
        <begin position="121"/>
        <end position="146"/>
    </location>
</feature>
<feature type="compositionally biased region" description="Acidic residues" evidence="1">
    <location>
        <begin position="160"/>
        <end position="185"/>
    </location>
</feature>
<dbReference type="InterPro" id="IPR002557">
    <property type="entry name" value="Chitin-bd_dom"/>
</dbReference>
<protein>
    <recommendedName>
        <fullName evidence="3">Chitin-binding type-2 domain-containing protein</fullName>
    </recommendedName>
</protein>
<name>A0A3S1BL91_ELYCH</name>
<keyword evidence="2" id="KW-0732">Signal</keyword>